<feature type="signal peptide" evidence="3">
    <location>
        <begin position="1"/>
        <end position="44"/>
    </location>
</feature>
<feature type="region of interest" description="Disordered" evidence="2">
    <location>
        <begin position="49"/>
        <end position="93"/>
    </location>
</feature>
<proteinExistence type="predicted"/>
<name>A0A9D2LDT6_9MICO</name>
<dbReference type="Proteomes" id="UP000823823">
    <property type="component" value="Unassembled WGS sequence"/>
</dbReference>
<feature type="compositionally biased region" description="Gly residues" evidence="2">
    <location>
        <begin position="54"/>
        <end position="87"/>
    </location>
</feature>
<dbReference type="SUPFAM" id="SSF53850">
    <property type="entry name" value="Periplasmic binding protein-like II"/>
    <property type="match status" value="1"/>
</dbReference>
<reference evidence="5" key="2">
    <citation type="submission" date="2021-04" db="EMBL/GenBank/DDBJ databases">
        <authorList>
            <person name="Gilroy R."/>
        </authorList>
    </citation>
    <scope>NUCLEOTIDE SEQUENCE</scope>
    <source>
        <strain evidence="5">ChiHjej13B12-24818</strain>
    </source>
</reference>
<protein>
    <submittedName>
        <fullName evidence="5">Transporter substrate-binding domain-containing protein</fullName>
    </submittedName>
</protein>
<evidence type="ECO:0000259" key="4">
    <source>
        <dbReference type="SMART" id="SM00062"/>
    </source>
</evidence>
<dbReference type="Gene3D" id="3.40.190.10">
    <property type="entry name" value="Periplasmic binding protein-like II"/>
    <property type="match status" value="2"/>
</dbReference>
<feature type="region of interest" description="Disordered" evidence="2">
    <location>
        <begin position="1"/>
        <end position="22"/>
    </location>
</feature>
<evidence type="ECO:0000256" key="1">
    <source>
        <dbReference type="ARBA" id="ARBA00022729"/>
    </source>
</evidence>
<dbReference type="PANTHER" id="PTHR35936">
    <property type="entry name" value="MEMBRANE-BOUND LYTIC MUREIN TRANSGLYCOSYLASE F"/>
    <property type="match status" value="1"/>
</dbReference>
<evidence type="ECO:0000256" key="2">
    <source>
        <dbReference type="SAM" id="MobiDB-lite"/>
    </source>
</evidence>
<organism evidence="5 6">
    <name type="scientific">Candidatus Brachybacterium merdavium</name>
    <dbReference type="NCBI Taxonomy" id="2838513"/>
    <lineage>
        <taxon>Bacteria</taxon>
        <taxon>Bacillati</taxon>
        <taxon>Actinomycetota</taxon>
        <taxon>Actinomycetes</taxon>
        <taxon>Micrococcales</taxon>
        <taxon>Dermabacteraceae</taxon>
        <taxon>Brachybacterium</taxon>
    </lineage>
</organism>
<dbReference type="AlphaFoldDB" id="A0A9D2LDT6"/>
<dbReference type="Pfam" id="PF00497">
    <property type="entry name" value="SBP_bac_3"/>
    <property type="match status" value="1"/>
</dbReference>
<gene>
    <name evidence="5" type="ORF">H9786_10030</name>
</gene>
<evidence type="ECO:0000256" key="3">
    <source>
        <dbReference type="SAM" id="SignalP"/>
    </source>
</evidence>
<keyword evidence="1 3" id="KW-0732">Signal</keyword>
<feature type="domain" description="Solute-binding protein family 3/N-terminal" evidence="4">
    <location>
        <begin position="120"/>
        <end position="352"/>
    </location>
</feature>
<feature type="chain" id="PRO_5038452164" evidence="3">
    <location>
        <begin position="45"/>
        <end position="366"/>
    </location>
</feature>
<reference evidence="5" key="1">
    <citation type="journal article" date="2021" name="PeerJ">
        <title>Extensive microbial diversity within the chicken gut microbiome revealed by metagenomics and culture.</title>
        <authorList>
            <person name="Gilroy R."/>
            <person name="Ravi A."/>
            <person name="Getino M."/>
            <person name="Pursley I."/>
            <person name="Horton D.L."/>
            <person name="Alikhan N.F."/>
            <person name="Baker D."/>
            <person name="Gharbi K."/>
            <person name="Hall N."/>
            <person name="Watson M."/>
            <person name="Adriaenssens E.M."/>
            <person name="Foster-Nyarko E."/>
            <person name="Jarju S."/>
            <person name="Secka A."/>
            <person name="Antonio M."/>
            <person name="Oren A."/>
            <person name="Chaudhuri R.R."/>
            <person name="La Ragione R."/>
            <person name="Hildebrand F."/>
            <person name="Pallen M.J."/>
        </authorList>
    </citation>
    <scope>NUCLEOTIDE SEQUENCE</scope>
    <source>
        <strain evidence="5">ChiHjej13B12-24818</strain>
    </source>
</reference>
<comment type="caution">
    <text evidence="5">The sequence shown here is derived from an EMBL/GenBank/DDBJ whole genome shotgun (WGS) entry which is preliminary data.</text>
</comment>
<dbReference type="InterPro" id="IPR001638">
    <property type="entry name" value="Solute-binding_3/MltF_N"/>
</dbReference>
<sequence length="366" mass="38133">MTPHAHTPHAHTLRAHASRAHVPRTVSRRALAATGLLLPLSALAACSDPAPAAAGGGSDGAGSSGGSGGSGGSDGGSAASDGGGASGGTIDTSGTQELIRSTADEEIAALLPPEIAETGTLRVGVNGTSSAPLSFLADDNETYIGSEIDIARIVADKLGLEFELKLTTWENWPLKLEAGEFDVVHANIGINAERLEKFDFASYRAAYMSFLVREGADFWLEDAESLSGRIIAVSPATNQERILTDWNAELEAAGKEPAELKHYSSDADTLLALGAGRVDGYLSPFASLSFIASRREDFELQGRINAGWPDETLVAGTFAAGSGLAEPYAAALDALIEEGTYGQVMDRWLLSEEALPASRAHTQENP</sequence>
<evidence type="ECO:0000313" key="6">
    <source>
        <dbReference type="Proteomes" id="UP000823823"/>
    </source>
</evidence>
<dbReference type="SMART" id="SM00062">
    <property type="entry name" value="PBPb"/>
    <property type="match status" value="1"/>
</dbReference>
<dbReference type="PANTHER" id="PTHR35936:SF17">
    <property type="entry name" value="ARGININE-BINDING EXTRACELLULAR PROTEIN ARTP"/>
    <property type="match status" value="1"/>
</dbReference>
<dbReference type="EMBL" id="DWZH01000079">
    <property type="protein sequence ID" value="HJB10847.1"/>
    <property type="molecule type" value="Genomic_DNA"/>
</dbReference>
<accession>A0A9D2LDT6</accession>
<evidence type="ECO:0000313" key="5">
    <source>
        <dbReference type="EMBL" id="HJB10847.1"/>
    </source>
</evidence>